<name>A0AAW2SW58_9LAMI</name>
<dbReference type="InterPro" id="IPR043367">
    <property type="entry name" value="PLIP1/2/3"/>
</dbReference>
<evidence type="ECO:0000313" key="1">
    <source>
        <dbReference type="EMBL" id="KAL0396397.1"/>
    </source>
</evidence>
<accession>A0AAW2SW58</accession>
<gene>
    <name evidence="1" type="ORF">Scaly_0088100</name>
</gene>
<dbReference type="PANTHER" id="PTHR46483:SF1">
    <property type="entry name" value="PHOSPHOLIPASE A1 PLIP1, CHLOROPLASTIC"/>
    <property type="match status" value="1"/>
</dbReference>
<sequence length="260" mass="29386">MLMEKVKIVMKKVADKGEVEYENDVEGGEINIDRETLSLLLRHVSWLDTKLFSQLTFLSNMAYVIVDMKKGDLRRYYGLEFVTSSMEKKAGATTIRDKVDCLRECNIGCILRLILSKNLISLGSVPLLNEDGICLHGEDDYWTEGDEGTSSRIYKPAMATCVVASIMTTVVVAREKQKEKVSKDLQSSIPHRVMFVCDDSSIYTRCFVTQAKGADLIRTNDAKNLLKKKRVMDKKGQACEQCGNTVHLKETCFEIRGYLD</sequence>
<dbReference type="AlphaFoldDB" id="A0AAW2SW58"/>
<proteinExistence type="predicted"/>
<dbReference type="PANTHER" id="PTHR46483">
    <property type="entry name" value="PHOSPHOLIPASE A1 PLIP2, CHLOROPLASTIC"/>
    <property type="match status" value="1"/>
</dbReference>
<comment type="caution">
    <text evidence="1">The sequence shown here is derived from an EMBL/GenBank/DDBJ whole genome shotgun (WGS) entry which is preliminary data.</text>
</comment>
<reference evidence="1" key="1">
    <citation type="submission" date="2020-06" db="EMBL/GenBank/DDBJ databases">
        <authorList>
            <person name="Li T."/>
            <person name="Hu X."/>
            <person name="Zhang T."/>
            <person name="Song X."/>
            <person name="Zhang H."/>
            <person name="Dai N."/>
            <person name="Sheng W."/>
            <person name="Hou X."/>
            <person name="Wei L."/>
        </authorList>
    </citation>
    <scope>NUCLEOTIDE SEQUENCE</scope>
    <source>
        <strain evidence="1">KEN8</strain>
        <tissue evidence="1">Leaf</tissue>
    </source>
</reference>
<protein>
    <submittedName>
        <fullName evidence="1">Phospholipase A1 PLIP1, chloroplastic</fullName>
    </submittedName>
</protein>
<organism evidence="1">
    <name type="scientific">Sesamum calycinum</name>
    <dbReference type="NCBI Taxonomy" id="2727403"/>
    <lineage>
        <taxon>Eukaryota</taxon>
        <taxon>Viridiplantae</taxon>
        <taxon>Streptophyta</taxon>
        <taxon>Embryophyta</taxon>
        <taxon>Tracheophyta</taxon>
        <taxon>Spermatophyta</taxon>
        <taxon>Magnoliopsida</taxon>
        <taxon>eudicotyledons</taxon>
        <taxon>Gunneridae</taxon>
        <taxon>Pentapetalae</taxon>
        <taxon>asterids</taxon>
        <taxon>lamiids</taxon>
        <taxon>Lamiales</taxon>
        <taxon>Pedaliaceae</taxon>
        <taxon>Sesamum</taxon>
    </lineage>
</organism>
<dbReference type="GO" id="GO:0008970">
    <property type="term" value="F:phospholipase A1 activity"/>
    <property type="evidence" value="ECO:0007669"/>
    <property type="project" value="InterPro"/>
</dbReference>
<dbReference type="EMBL" id="JACGWM010000001">
    <property type="protein sequence ID" value="KAL0396397.1"/>
    <property type="molecule type" value="Genomic_DNA"/>
</dbReference>
<reference evidence="1" key="2">
    <citation type="journal article" date="2024" name="Plant">
        <title>Genomic evolution and insights into agronomic trait innovations of Sesamum species.</title>
        <authorList>
            <person name="Miao H."/>
            <person name="Wang L."/>
            <person name="Qu L."/>
            <person name="Liu H."/>
            <person name="Sun Y."/>
            <person name="Le M."/>
            <person name="Wang Q."/>
            <person name="Wei S."/>
            <person name="Zheng Y."/>
            <person name="Lin W."/>
            <person name="Duan Y."/>
            <person name="Cao H."/>
            <person name="Xiong S."/>
            <person name="Wang X."/>
            <person name="Wei L."/>
            <person name="Li C."/>
            <person name="Ma Q."/>
            <person name="Ju M."/>
            <person name="Zhao R."/>
            <person name="Li G."/>
            <person name="Mu C."/>
            <person name="Tian Q."/>
            <person name="Mei H."/>
            <person name="Zhang T."/>
            <person name="Gao T."/>
            <person name="Zhang H."/>
        </authorList>
    </citation>
    <scope>NUCLEOTIDE SEQUENCE</scope>
    <source>
        <strain evidence="1">KEN8</strain>
    </source>
</reference>